<reference evidence="11 12" key="1">
    <citation type="submission" date="2018-06" db="EMBL/GenBank/DDBJ databases">
        <authorList>
            <consortium name="Pathogen Informatics"/>
            <person name="Doyle S."/>
        </authorList>
    </citation>
    <scope>NUCLEOTIDE SEQUENCE [LARGE SCALE GENOMIC DNA]</scope>
    <source>
        <strain evidence="11 12">NCTC11842</strain>
    </source>
</reference>
<dbReference type="AlphaFoldDB" id="A0A2X2CUR3"/>
<dbReference type="Pfam" id="PF08447">
    <property type="entry name" value="PAS_3"/>
    <property type="match status" value="1"/>
</dbReference>
<evidence type="ECO:0000256" key="3">
    <source>
        <dbReference type="ARBA" id="ARBA00022553"/>
    </source>
</evidence>
<comment type="catalytic activity">
    <reaction evidence="1">
        <text>ATP + protein L-histidine = ADP + protein N-phospho-L-histidine.</text>
        <dbReference type="EC" id="2.7.13.3"/>
    </reaction>
</comment>
<dbReference type="Pfam" id="PF00512">
    <property type="entry name" value="HisKA"/>
    <property type="match status" value="1"/>
</dbReference>
<dbReference type="Gene3D" id="3.30.565.10">
    <property type="entry name" value="Histidine kinase-like ATPase, C-terminal domain"/>
    <property type="match status" value="1"/>
</dbReference>
<dbReference type="InterPro" id="IPR036890">
    <property type="entry name" value="HATPase_C_sf"/>
</dbReference>
<evidence type="ECO:0000259" key="10">
    <source>
        <dbReference type="PROSITE" id="PS50112"/>
    </source>
</evidence>
<keyword evidence="4" id="KW-0808">Transferase</keyword>
<feature type="domain" description="Histidine kinase" evidence="8">
    <location>
        <begin position="522"/>
        <end position="747"/>
    </location>
</feature>
<dbReference type="InterPro" id="IPR001789">
    <property type="entry name" value="Sig_transdc_resp-reg_receiver"/>
</dbReference>
<dbReference type="InterPro" id="IPR013655">
    <property type="entry name" value="PAS_fold_3"/>
</dbReference>
<evidence type="ECO:0000256" key="7">
    <source>
        <dbReference type="SAM" id="Coils"/>
    </source>
</evidence>
<dbReference type="SUPFAM" id="SSF55781">
    <property type="entry name" value="GAF domain-like"/>
    <property type="match status" value="2"/>
</dbReference>
<dbReference type="InterPro" id="IPR029016">
    <property type="entry name" value="GAF-like_dom_sf"/>
</dbReference>
<dbReference type="InterPro" id="IPR005467">
    <property type="entry name" value="His_kinase_dom"/>
</dbReference>
<protein>
    <recommendedName>
        <fullName evidence="2">histidine kinase</fullName>
        <ecNumber evidence="2">2.7.13.3</ecNumber>
    </recommendedName>
</protein>
<feature type="domain" description="Response regulatory" evidence="9">
    <location>
        <begin position="770"/>
        <end position="885"/>
    </location>
</feature>
<dbReference type="RefSeq" id="WP_010795744.1">
    <property type="nucleotide sequence ID" value="NZ_UAUF01000014.1"/>
</dbReference>
<dbReference type="InterPro" id="IPR003594">
    <property type="entry name" value="HATPase_dom"/>
</dbReference>
<dbReference type="Gene3D" id="3.40.50.2300">
    <property type="match status" value="1"/>
</dbReference>
<dbReference type="SUPFAM" id="SSF47384">
    <property type="entry name" value="Homodimeric domain of signal transducing histidine kinase"/>
    <property type="match status" value="1"/>
</dbReference>
<dbReference type="Pfam" id="PF02518">
    <property type="entry name" value="HATPase_c"/>
    <property type="match status" value="1"/>
</dbReference>
<dbReference type="CDD" id="cd00130">
    <property type="entry name" value="PAS"/>
    <property type="match status" value="1"/>
</dbReference>
<dbReference type="Pfam" id="PF00072">
    <property type="entry name" value="Response_reg"/>
    <property type="match status" value="1"/>
</dbReference>
<evidence type="ECO:0000256" key="4">
    <source>
        <dbReference type="ARBA" id="ARBA00022679"/>
    </source>
</evidence>
<gene>
    <name evidence="11" type="ORF">NCTC11842_03990</name>
</gene>
<sequence length="887" mass="98057">MLDVELNSIMPQDALTPDVDRFEILNRIGARLAAELDLDKLVQEATDAAVALIHAQFGAFFYNVLNEQGESYMLYALSGVPREAFADFPMPRNTAVFAPTFKGEGIVRSDDITQDPRYGKSAPHAGMPEGHLPVRSYLAVPVVSRSGEVLGGMLFGHAEPGMFTEEHEYLLDGIAGQAAIAIDNARLFRKAQNELAERKRAEQLAHERSNRLELLSEAIEKAPSAHTLEELIEIVSHAARRLSNADGVAIVLREGDQCFYAAEITPEPLWKGQRFAITDCISGWAMTHLETAVIPDVQDDPRLIKRFYTPTFIKSLVMVPLVSDGRATAAIGAYWARLHTPEPAEIATLEALARAAGAVLKRLEAEQALRKLNETLEAQVAERTADRDRMWRLSTDVMLVARFDGTITAANPAWKTLFGWNEKELIGRSYFDFTHPDDRQRTLAETESLAKGITTMRFENRYLRKDGSYGWLSWIAVPDGTLIHAVGREITAEKEQAEALRMAEEALRQSQKMEALGQLTGGIAHDFNNLLTGIIGSLDIMQTRLAQGRVEAIERYAKAAMTSANRAAALTHRLLAFARRQPLDPKPVNVNKLVVSMEDLLHRTLGESIQMELVTVGGLWITLCDANQLESAILNLAINARDAMSNGGRLVIETCNAHLDQAYTSRQRNIKPGQYVCISVTDTGVGMPRKVIERAFDPFFTTKPIGQGTGLGLSMIYGFIRQSEGHATIYSEVGIGTTVKLYLPRFQGSHEEDREETGLTDAYRTEHGETVLIVEDEPIVRELIVEVLKDLGYKALQAHDGPSGLKIIQSSQPIDLLITDIGLPGLNGRQLADAARELRSDLKVLFITGYAENATLASGFLEPGMEMVTKPFAVEKLAIRIREMIEH</sequence>
<dbReference type="CDD" id="cd16919">
    <property type="entry name" value="HATPase_CckA-like"/>
    <property type="match status" value="1"/>
</dbReference>
<dbReference type="SUPFAM" id="SSF52172">
    <property type="entry name" value="CheY-like"/>
    <property type="match status" value="1"/>
</dbReference>
<dbReference type="PANTHER" id="PTHR43065:SF42">
    <property type="entry name" value="TWO-COMPONENT SENSOR PPRA"/>
    <property type="match status" value="1"/>
</dbReference>
<proteinExistence type="predicted"/>
<dbReference type="InterPro" id="IPR036097">
    <property type="entry name" value="HisK_dim/P_sf"/>
</dbReference>
<feature type="domain" description="PAS" evidence="10">
    <location>
        <begin position="398"/>
        <end position="453"/>
    </location>
</feature>
<evidence type="ECO:0000313" key="12">
    <source>
        <dbReference type="Proteomes" id="UP000250443"/>
    </source>
</evidence>
<dbReference type="SMART" id="SM00065">
    <property type="entry name" value="GAF"/>
    <property type="match status" value="2"/>
</dbReference>
<dbReference type="SMART" id="SM00091">
    <property type="entry name" value="PAS"/>
    <property type="match status" value="1"/>
</dbReference>
<dbReference type="EC" id="2.7.13.3" evidence="2"/>
<dbReference type="PROSITE" id="PS50112">
    <property type="entry name" value="PAS"/>
    <property type="match status" value="1"/>
</dbReference>
<name>A0A2X2CUR3_PSELU</name>
<evidence type="ECO:0000259" key="8">
    <source>
        <dbReference type="PROSITE" id="PS50109"/>
    </source>
</evidence>
<keyword evidence="5 11" id="KW-0418">Kinase</keyword>
<dbReference type="Gene3D" id="1.10.287.130">
    <property type="match status" value="1"/>
</dbReference>
<dbReference type="Proteomes" id="UP000250443">
    <property type="component" value="Unassembled WGS sequence"/>
</dbReference>
<feature type="coiled-coil region" evidence="7">
    <location>
        <begin position="346"/>
        <end position="382"/>
    </location>
</feature>
<dbReference type="EMBL" id="UAUF01000014">
    <property type="protein sequence ID" value="SPZ11738.1"/>
    <property type="molecule type" value="Genomic_DNA"/>
</dbReference>
<accession>A0A2X2CUR3</accession>
<dbReference type="SMART" id="SM00388">
    <property type="entry name" value="HisKA"/>
    <property type="match status" value="1"/>
</dbReference>
<evidence type="ECO:0000259" key="9">
    <source>
        <dbReference type="PROSITE" id="PS50110"/>
    </source>
</evidence>
<keyword evidence="7" id="KW-0175">Coiled coil</keyword>
<dbReference type="PROSITE" id="PS50109">
    <property type="entry name" value="HIS_KIN"/>
    <property type="match status" value="1"/>
</dbReference>
<evidence type="ECO:0000313" key="11">
    <source>
        <dbReference type="EMBL" id="SPZ11738.1"/>
    </source>
</evidence>
<dbReference type="InterPro" id="IPR004358">
    <property type="entry name" value="Sig_transdc_His_kin-like_C"/>
</dbReference>
<dbReference type="SMART" id="SM00448">
    <property type="entry name" value="REC"/>
    <property type="match status" value="1"/>
</dbReference>
<evidence type="ECO:0000256" key="2">
    <source>
        <dbReference type="ARBA" id="ARBA00012438"/>
    </source>
</evidence>
<dbReference type="InterPro" id="IPR011006">
    <property type="entry name" value="CheY-like_superfamily"/>
</dbReference>
<organism evidence="11 12">
    <name type="scientific">Pseudomonas luteola</name>
    <dbReference type="NCBI Taxonomy" id="47886"/>
    <lineage>
        <taxon>Bacteria</taxon>
        <taxon>Pseudomonadati</taxon>
        <taxon>Pseudomonadota</taxon>
        <taxon>Gammaproteobacteria</taxon>
        <taxon>Pseudomonadales</taxon>
        <taxon>Pseudomonadaceae</taxon>
        <taxon>Pseudomonas</taxon>
    </lineage>
</organism>
<evidence type="ECO:0000256" key="6">
    <source>
        <dbReference type="PROSITE-ProRule" id="PRU00169"/>
    </source>
</evidence>
<dbReference type="InterPro" id="IPR035965">
    <property type="entry name" value="PAS-like_dom_sf"/>
</dbReference>
<dbReference type="SMART" id="SM00387">
    <property type="entry name" value="HATPase_c"/>
    <property type="match status" value="1"/>
</dbReference>
<dbReference type="InterPro" id="IPR000014">
    <property type="entry name" value="PAS"/>
</dbReference>
<feature type="modified residue" description="4-aspartylphosphate" evidence="6">
    <location>
        <position position="820"/>
    </location>
</feature>
<dbReference type="Gene3D" id="3.30.450.20">
    <property type="entry name" value="PAS domain"/>
    <property type="match status" value="1"/>
</dbReference>
<dbReference type="NCBIfam" id="TIGR00229">
    <property type="entry name" value="sensory_box"/>
    <property type="match status" value="1"/>
</dbReference>
<dbReference type="SUPFAM" id="SSF55785">
    <property type="entry name" value="PYP-like sensor domain (PAS domain)"/>
    <property type="match status" value="1"/>
</dbReference>
<dbReference type="PRINTS" id="PR00344">
    <property type="entry name" value="BCTRLSENSOR"/>
</dbReference>
<dbReference type="GO" id="GO:0000155">
    <property type="term" value="F:phosphorelay sensor kinase activity"/>
    <property type="evidence" value="ECO:0007669"/>
    <property type="project" value="InterPro"/>
</dbReference>
<evidence type="ECO:0000256" key="5">
    <source>
        <dbReference type="ARBA" id="ARBA00022777"/>
    </source>
</evidence>
<dbReference type="PROSITE" id="PS50110">
    <property type="entry name" value="RESPONSE_REGULATORY"/>
    <property type="match status" value="1"/>
</dbReference>
<dbReference type="Pfam" id="PF13185">
    <property type="entry name" value="GAF_2"/>
    <property type="match status" value="2"/>
</dbReference>
<dbReference type="PANTHER" id="PTHR43065">
    <property type="entry name" value="SENSOR HISTIDINE KINASE"/>
    <property type="match status" value="1"/>
</dbReference>
<dbReference type="InterPro" id="IPR003661">
    <property type="entry name" value="HisK_dim/P_dom"/>
</dbReference>
<dbReference type="InterPro" id="IPR003018">
    <property type="entry name" value="GAF"/>
</dbReference>
<keyword evidence="3 6" id="KW-0597">Phosphoprotein</keyword>
<dbReference type="CDD" id="cd18161">
    <property type="entry name" value="REC_hyHK_blue-like"/>
    <property type="match status" value="1"/>
</dbReference>
<dbReference type="Gene3D" id="3.30.450.40">
    <property type="match status" value="2"/>
</dbReference>
<dbReference type="CDD" id="cd00082">
    <property type="entry name" value="HisKA"/>
    <property type="match status" value="1"/>
</dbReference>
<dbReference type="SUPFAM" id="SSF55874">
    <property type="entry name" value="ATPase domain of HSP90 chaperone/DNA topoisomerase II/histidine kinase"/>
    <property type="match status" value="1"/>
</dbReference>
<evidence type="ECO:0000256" key="1">
    <source>
        <dbReference type="ARBA" id="ARBA00000085"/>
    </source>
</evidence>